<evidence type="ECO:0000256" key="5">
    <source>
        <dbReference type="ARBA" id="ARBA00023172"/>
    </source>
</evidence>
<organism evidence="9 10">
    <name type="scientific">Oligosphaera ethanolica</name>
    <dbReference type="NCBI Taxonomy" id="760260"/>
    <lineage>
        <taxon>Bacteria</taxon>
        <taxon>Pseudomonadati</taxon>
        <taxon>Lentisphaerota</taxon>
        <taxon>Oligosphaeria</taxon>
        <taxon>Oligosphaerales</taxon>
        <taxon>Oligosphaeraceae</taxon>
        <taxon>Oligosphaera</taxon>
    </lineage>
</organism>
<evidence type="ECO:0000256" key="6">
    <source>
        <dbReference type="ARBA" id="ARBA00023204"/>
    </source>
</evidence>
<dbReference type="EMBL" id="JAUSVL010000001">
    <property type="protein sequence ID" value="MDQ0289552.1"/>
    <property type="molecule type" value="Genomic_DNA"/>
</dbReference>
<dbReference type="GO" id="GO:0008270">
    <property type="term" value="F:zinc ion binding"/>
    <property type="evidence" value="ECO:0007669"/>
    <property type="project" value="UniProtKB-KW"/>
</dbReference>
<evidence type="ECO:0000256" key="1">
    <source>
        <dbReference type="ARBA" id="ARBA00022723"/>
    </source>
</evidence>
<comment type="caution">
    <text evidence="9">The sequence shown here is derived from an EMBL/GenBank/DDBJ whole genome shotgun (WGS) entry which is preliminary data.</text>
</comment>
<dbReference type="PANTHER" id="PTHR30446:SF0">
    <property type="entry name" value="RECOMBINATION PROTEIN RECR"/>
    <property type="match status" value="1"/>
</dbReference>
<proteinExistence type="inferred from homology"/>
<dbReference type="InterPro" id="IPR023627">
    <property type="entry name" value="Rcmb_RecR"/>
</dbReference>
<dbReference type="Pfam" id="PF13662">
    <property type="entry name" value="Toprim_4"/>
    <property type="match status" value="1"/>
</dbReference>
<dbReference type="GO" id="GO:0006310">
    <property type="term" value="P:DNA recombination"/>
    <property type="evidence" value="ECO:0007669"/>
    <property type="project" value="UniProtKB-UniRule"/>
</dbReference>
<dbReference type="Pfam" id="PF21176">
    <property type="entry name" value="RecR_HhH"/>
    <property type="match status" value="1"/>
</dbReference>
<dbReference type="RefSeq" id="WP_307260995.1">
    <property type="nucleotide sequence ID" value="NZ_JAUSVL010000001.1"/>
</dbReference>
<dbReference type="PROSITE" id="PS50880">
    <property type="entry name" value="TOPRIM"/>
    <property type="match status" value="1"/>
</dbReference>
<dbReference type="Gene3D" id="3.40.1360.10">
    <property type="match status" value="1"/>
</dbReference>
<evidence type="ECO:0000259" key="8">
    <source>
        <dbReference type="PROSITE" id="PS50880"/>
    </source>
</evidence>
<dbReference type="Pfam" id="PF02132">
    <property type="entry name" value="RecR_ZnF"/>
    <property type="match status" value="1"/>
</dbReference>
<keyword evidence="10" id="KW-1185">Reference proteome</keyword>
<dbReference type="InterPro" id="IPR015967">
    <property type="entry name" value="Rcmb_RecR_Znf"/>
</dbReference>
<name>A0AAE3VFE8_9BACT</name>
<reference evidence="9" key="1">
    <citation type="submission" date="2023-07" db="EMBL/GenBank/DDBJ databases">
        <title>Genomic Encyclopedia of Type Strains, Phase IV (KMG-IV): sequencing the most valuable type-strain genomes for metagenomic binning, comparative biology and taxonomic classification.</title>
        <authorList>
            <person name="Goeker M."/>
        </authorList>
    </citation>
    <scope>NUCLEOTIDE SEQUENCE</scope>
    <source>
        <strain evidence="9">DSM 24202</strain>
    </source>
</reference>
<dbReference type="Gene3D" id="3.30.60.80">
    <property type="match status" value="1"/>
</dbReference>
<dbReference type="PROSITE" id="PS01300">
    <property type="entry name" value="RECR"/>
    <property type="match status" value="1"/>
</dbReference>
<dbReference type="Gene3D" id="1.10.8.420">
    <property type="entry name" value="RecR Domain 1"/>
    <property type="match status" value="1"/>
</dbReference>
<dbReference type="SMART" id="SM00493">
    <property type="entry name" value="TOPRIM"/>
    <property type="match status" value="1"/>
</dbReference>
<comment type="function">
    <text evidence="7">May play a role in DNA repair. It seems to be involved in an RecBC-independent recombinational process of DNA repair. It may act with RecF and RecO.</text>
</comment>
<dbReference type="Proteomes" id="UP001238163">
    <property type="component" value="Unassembled WGS sequence"/>
</dbReference>
<dbReference type="GO" id="GO:0003677">
    <property type="term" value="F:DNA binding"/>
    <property type="evidence" value="ECO:0007669"/>
    <property type="project" value="UniProtKB-UniRule"/>
</dbReference>
<dbReference type="CDD" id="cd01025">
    <property type="entry name" value="TOPRIM_recR"/>
    <property type="match status" value="1"/>
</dbReference>
<sequence>MAATQYPQALQHVMSFFSRLPGVGRRSAERLALAMMAWPEQQTEQFGQALLELKNKVRPCAVCGNYAEDELCAICQDPDRQRGVLCVVEQASQIIVLENSGSYKGLYHVLGGKLSPLSGKGPEELRIKELAVRLRQGEISEMIIATSPDVEGEATAHYLAQEFAALPMTITRIASGVPAGADLNFADAATITMALSGRHKL</sequence>
<feature type="domain" description="Toprim" evidence="8">
    <location>
        <begin position="83"/>
        <end position="178"/>
    </location>
</feature>
<gene>
    <name evidence="7" type="primary">recR</name>
    <name evidence="9" type="ORF">J3R75_001659</name>
</gene>
<dbReference type="GO" id="GO:0006281">
    <property type="term" value="P:DNA repair"/>
    <property type="evidence" value="ECO:0007669"/>
    <property type="project" value="UniProtKB-UniRule"/>
</dbReference>
<keyword evidence="2 7" id="KW-0227">DNA damage</keyword>
<evidence type="ECO:0000313" key="10">
    <source>
        <dbReference type="Proteomes" id="UP001238163"/>
    </source>
</evidence>
<keyword evidence="1 7" id="KW-0479">Metal-binding</keyword>
<dbReference type="NCBIfam" id="TIGR00615">
    <property type="entry name" value="recR"/>
    <property type="match status" value="1"/>
</dbReference>
<evidence type="ECO:0000313" key="9">
    <source>
        <dbReference type="EMBL" id="MDQ0289552.1"/>
    </source>
</evidence>
<dbReference type="AlphaFoldDB" id="A0AAE3VFE8"/>
<protein>
    <recommendedName>
        <fullName evidence="7">Recombination protein RecR</fullName>
    </recommendedName>
</protein>
<keyword evidence="4 7" id="KW-0862">Zinc</keyword>
<dbReference type="SUPFAM" id="SSF111304">
    <property type="entry name" value="Recombination protein RecR"/>
    <property type="match status" value="1"/>
</dbReference>
<evidence type="ECO:0000256" key="2">
    <source>
        <dbReference type="ARBA" id="ARBA00022763"/>
    </source>
</evidence>
<comment type="similarity">
    <text evidence="7">Belongs to the RecR family.</text>
</comment>
<evidence type="ECO:0000256" key="4">
    <source>
        <dbReference type="ARBA" id="ARBA00022833"/>
    </source>
</evidence>
<keyword evidence="6 7" id="KW-0234">DNA repair</keyword>
<dbReference type="InterPro" id="IPR006171">
    <property type="entry name" value="TOPRIM_dom"/>
</dbReference>
<keyword evidence="3 7" id="KW-0863">Zinc-finger</keyword>
<dbReference type="InterPro" id="IPR000093">
    <property type="entry name" value="DNA_Rcmb_RecR"/>
</dbReference>
<feature type="zinc finger region" description="C4-type" evidence="7">
    <location>
        <begin position="60"/>
        <end position="75"/>
    </location>
</feature>
<dbReference type="PANTHER" id="PTHR30446">
    <property type="entry name" value="RECOMBINATION PROTEIN RECR"/>
    <property type="match status" value="1"/>
</dbReference>
<dbReference type="HAMAP" id="MF_00017">
    <property type="entry name" value="RecR"/>
    <property type="match status" value="1"/>
</dbReference>
<keyword evidence="5 7" id="KW-0233">DNA recombination</keyword>
<evidence type="ECO:0000256" key="7">
    <source>
        <dbReference type="HAMAP-Rule" id="MF_00017"/>
    </source>
</evidence>
<evidence type="ECO:0000256" key="3">
    <source>
        <dbReference type="ARBA" id="ARBA00022771"/>
    </source>
</evidence>
<accession>A0AAE3VFE8</accession>
<dbReference type="Pfam" id="PF21175">
    <property type="entry name" value="RecR_C"/>
    <property type="match status" value="1"/>
</dbReference>
<dbReference type="InterPro" id="IPR034137">
    <property type="entry name" value="TOPRIM_RecR"/>
</dbReference>
<dbReference type="Gene3D" id="6.10.250.240">
    <property type="match status" value="1"/>
</dbReference>